<dbReference type="Gene3D" id="3.30.420.200">
    <property type="match status" value="1"/>
</dbReference>
<dbReference type="Pfam" id="PF00814">
    <property type="entry name" value="TsaD"/>
    <property type="match status" value="1"/>
</dbReference>
<dbReference type="InterPro" id="IPR000905">
    <property type="entry name" value="Gcp-like_dom"/>
</dbReference>
<dbReference type="Proteomes" id="UP000190389">
    <property type="component" value="Unassembled WGS sequence"/>
</dbReference>
<protein>
    <submittedName>
        <fullName evidence="2">tRNA threonylcarbamoyl adenosine modification protein YeaZ</fullName>
    </submittedName>
</protein>
<feature type="domain" description="Gcp-like" evidence="1">
    <location>
        <begin position="36"/>
        <end position="152"/>
    </location>
</feature>
<dbReference type="AlphaFoldDB" id="A0A1T4LHY2"/>
<sequence length="185" mass="21502">MNVYLDTSSEDFVLVLFNQEFQVLDFILLEGYKKKVELITNEFAKILQRNNLQIKDLTGLYTNIGPGFFTGVRSSLVFFRTLALLNKIDLYITTTLDILHLQHSDKVLFTDAQGHKLYQYNFEQFNGSNYKNVISVVDKTNQEVVGINFKSMIQNFTQYKDLFIFKEPMNIEVLYIKQPQIGGTK</sequence>
<evidence type="ECO:0000313" key="3">
    <source>
        <dbReference type="Proteomes" id="UP000190389"/>
    </source>
</evidence>
<dbReference type="RefSeq" id="WP_078747178.1">
    <property type="nucleotide sequence ID" value="NZ_CP137850.1"/>
</dbReference>
<organism evidence="2 3">
    <name type="scientific">Mycoplasmopsis verecunda</name>
    <dbReference type="NCBI Taxonomy" id="171291"/>
    <lineage>
        <taxon>Bacteria</taxon>
        <taxon>Bacillati</taxon>
        <taxon>Mycoplasmatota</taxon>
        <taxon>Mycoplasmoidales</taxon>
        <taxon>Metamycoplasmataceae</taxon>
        <taxon>Mycoplasmopsis</taxon>
    </lineage>
</organism>
<dbReference type="InterPro" id="IPR043129">
    <property type="entry name" value="ATPase_NBD"/>
</dbReference>
<dbReference type="SUPFAM" id="SSF53067">
    <property type="entry name" value="Actin-like ATPase domain"/>
    <property type="match status" value="1"/>
</dbReference>
<evidence type="ECO:0000259" key="1">
    <source>
        <dbReference type="Pfam" id="PF00814"/>
    </source>
</evidence>
<dbReference type="EMBL" id="FUXF01000014">
    <property type="protein sequence ID" value="SJZ54147.1"/>
    <property type="molecule type" value="Genomic_DNA"/>
</dbReference>
<dbReference type="NCBIfam" id="TIGR03725">
    <property type="entry name" value="T6A_YeaZ"/>
    <property type="match status" value="1"/>
</dbReference>
<gene>
    <name evidence="2" type="ORF">SAMN02745154_00454</name>
</gene>
<dbReference type="GO" id="GO:0002949">
    <property type="term" value="P:tRNA threonylcarbamoyladenosine modification"/>
    <property type="evidence" value="ECO:0007669"/>
    <property type="project" value="InterPro"/>
</dbReference>
<dbReference type="OrthoDB" id="9784166at2"/>
<dbReference type="Gene3D" id="3.30.420.40">
    <property type="match status" value="1"/>
</dbReference>
<dbReference type="InterPro" id="IPR022496">
    <property type="entry name" value="T6A_TsaB"/>
</dbReference>
<dbReference type="STRING" id="171291.SAMN02745154_00454"/>
<name>A0A1T4LHY2_9BACT</name>
<keyword evidence="3" id="KW-1185">Reference proteome</keyword>
<proteinExistence type="predicted"/>
<accession>A0A1T4LHY2</accession>
<evidence type="ECO:0000313" key="2">
    <source>
        <dbReference type="EMBL" id="SJZ54147.1"/>
    </source>
</evidence>
<reference evidence="3" key="1">
    <citation type="submission" date="2017-02" db="EMBL/GenBank/DDBJ databases">
        <authorList>
            <person name="Varghese N."/>
            <person name="Submissions S."/>
        </authorList>
    </citation>
    <scope>NUCLEOTIDE SEQUENCE [LARGE SCALE GENOMIC DNA]</scope>
    <source>
        <strain evidence="3">ATCC 27862</strain>
    </source>
</reference>